<dbReference type="EMBL" id="GISG01052878">
    <property type="protein sequence ID" value="MBA4625631.1"/>
    <property type="molecule type" value="Transcribed_RNA"/>
</dbReference>
<sequence>MSSIHLLHQHRPLHHQRCKTPSISPTPKPFSLPSKLLGFQKTGQYRIRCESEDPRNPNRTTVDYQVSKIDPIHIIPSSPTLPRTSIVPEPAKDLKKVCLFFCPETEALAHRIAAQSDAIELRGINWR</sequence>
<dbReference type="EMBL" id="GISG01009435">
    <property type="protein sequence ID" value="MBA4615931.1"/>
    <property type="molecule type" value="Transcribed_RNA"/>
</dbReference>
<proteinExistence type="predicted"/>
<organism evidence="2">
    <name type="scientific">Opuntia streptacantha</name>
    <name type="common">Prickly pear cactus</name>
    <name type="synonym">Opuntia cardona</name>
    <dbReference type="NCBI Taxonomy" id="393608"/>
    <lineage>
        <taxon>Eukaryota</taxon>
        <taxon>Viridiplantae</taxon>
        <taxon>Streptophyta</taxon>
        <taxon>Embryophyta</taxon>
        <taxon>Tracheophyta</taxon>
        <taxon>Spermatophyta</taxon>
        <taxon>Magnoliopsida</taxon>
        <taxon>eudicotyledons</taxon>
        <taxon>Gunneridae</taxon>
        <taxon>Pentapetalae</taxon>
        <taxon>Caryophyllales</taxon>
        <taxon>Cactineae</taxon>
        <taxon>Cactaceae</taxon>
        <taxon>Opuntioideae</taxon>
        <taxon>Opuntia</taxon>
    </lineage>
</organism>
<reference evidence="2" key="1">
    <citation type="journal article" date="2013" name="J. Plant Res.">
        <title>Effect of fungi and light on seed germination of three Opuntia species from semiarid lands of central Mexico.</title>
        <authorList>
            <person name="Delgado-Sanchez P."/>
            <person name="Jimenez-Bremont J.F."/>
            <person name="Guerrero-Gonzalez Mde L."/>
            <person name="Flores J."/>
        </authorList>
    </citation>
    <scope>NUCLEOTIDE SEQUENCE</scope>
    <source>
        <tissue evidence="2">Cladode</tissue>
    </source>
</reference>
<feature type="region of interest" description="Disordered" evidence="1">
    <location>
        <begin position="1"/>
        <end position="30"/>
    </location>
</feature>
<feature type="compositionally biased region" description="Basic residues" evidence="1">
    <location>
        <begin position="7"/>
        <end position="18"/>
    </location>
</feature>
<protein>
    <submittedName>
        <fullName evidence="2">Uncharacterized protein</fullName>
    </submittedName>
</protein>
<dbReference type="AlphaFoldDB" id="A0A7C8YE38"/>
<dbReference type="EMBL" id="GISG01009437">
    <property type="protein sequence ID" value="MBA4615932.1"/>
    <property type="molecule type" value="Transcribed_RNA"/>
</dbReference>
<name>A0A7C8YE38_OPUST</name>
<reference evidence="2" key="2">
    <citation type="submission" date="2020-07" db="EMBL/GenBank/DDBJ databases">
        <authorList>
            <person name="Vera ALvarez R."/>
            <person name="Arias-Moreno D.M."/>
            <person name="Jimenez-Jacinto V."/>
            <person name="Jimenez-Bremont J.F."/>
            <person name="Swaminathan K."/>
            <person name="Moose S.P."/>
            <person name="Guerrero-Gonzalez M.L."/>
            <person name="Marino-Ramirez L."/>
            <person name="Landsman D."/>
            <person name="Rodriguez-Kessler M."/>
            <person name="Delgado-Sanchez P."/>
        </authorList>
    </citation>
    <scope>NUCLEOTIDE SEQUENCE</scope>
    <source>
        <tissue evidence="2">Cladode</tissue>
    </source>
</reference>
<accession>A0A7C8YE38</accession>
<evidence type="ECO:0000313" key="2">
    <source>
        <dbReference type="EMBL" id="MBA4615932.1"/>
    </source>
</evidence>
<evidence type="ECO:0000256" key="1">
    <source>
        <dbReference type="SAM" id="MobiDB-lite"/>
    </source>
</evidence>